<evidence type="ECO:0000313" key="1">
    <source>
        <dbReference type="EMBL" id="EHP28762.1"/>
    </source>
</evidence>
<dbReference type="AlphaFoldDB" id="B6BL29"/>
<dbReference type="Proteomes" id="UP000006431">
    <property type="component" value="Unassembled WGS sequence"/>
</dbReference>
<sequence length="47" mass="5899">MLVSLFSSLERWRLRILKYKNMQDIHSMDHDLIEEIFKINRYNKFII</sequence>
<organism evidence="1 2">
    <name type="scientific">Sulfurimonas gotlandica (strain DSM 19862 / JCM 16533 / GD1)</name>
    <dbReference type="NCBI Taxonomy" id="929558"/>
    <lineage>
        <taxon>Bacteria</taxon>
        <taxon>Pseudomonadati</taxon>
        <taxon>Campylobacterota</taxon>
        <taxon>Epsilonproteobacteria</taxon>
        <taxon>Campylobacterales</taxon>
        <taxon>Sulfurimonadaceae</taxon>
        <taxon>Sulfurimonas</taxon>
    </lineage>
</organism>
<reference evidence="1 2" key="1">
    <citation type="journal article" date="2012" name="Proc. Natl. Acad. Sci. U.S.A.">
        <title>Genome and physiology of a model Epsilonproteobacterium responsible for sulfide detoxification in marine oxygen depletion zones.</title>
        <authorList>
            <person name="Grote J."/>
            <person name="Schott T."/>
            <person name="Bruckner C.G."/>
            <person name="Glockner F.O."/>
            <person name="Jost G."/>
            <person name="Teeling H."/>
            <person name="Labrenz M."/>
            <person name="Jurgens K."/>
        </authorList>
    </citation>
    <scope>NUCLEOTIDE SEQUENCE [LARGE SCALE GENOMIC DNA]</scope>
    <source>
        <strain evidence="1 2">GD1</strain>
    </source>
</reference>
<comment type="caution">
    <text evidence="1">The sequence shown here is derived from an EMBL/GenBank/DDBJ whole genome shotgun (WGS) entry which is preliminary data.</text>
</comment>
<gene>
    <name evidence="1" type="ORF">SMGD1_0235</name>
</gene>
<accession>B6BL29</accession>
<name>B6BL29_SULGG</name>
<accession>H1FTI6</accession>
<proteinExistence type="predicted"/>
<dbReference type="STRING" id="929558.SMGD1_0235"/>
<dbReference type="HOGENOM" id="CLU_3174031_0_0_7"/>
<protein>
    <submittedName>
        <fullName evidence="1">Uncharacterized protein</fullName>
    </submittedName>
</protein>
<dbReference type="PATRIC" id="fig|929558.9.peg.1101"/>
<dbReference type="EMBL" id="AFRZ01000001">
    <property type="protein sequence ID" value="EHP28762.1"/>
    <property type="molecule type" value="Genomic_DNA"/>
</dbReference>
<keyword evidence="2" id="KW-1185">Reference proteome</keyword>
<evidence type="ECO:0000313" key="2">
    <source>
        <dbReference type="Proteomes" id="UP000006431"/>
    </source>
</evidence>